<dbReference type="SUPFAM" id="SSF51445">
    <property type="entry name" value="(Trans)glycosidases"/>
    <property type="match status" value="1"/>
</dbReference>
<dbReference type="Gene3D" id="3.20.20.80">
    <property type="entry name" value="Glycosidases"/>
    <property type="match status" value="1"/>
</dbReference>
<dbReference type="EC" id="3.2.1.78" evidence="3"/>
<evidence type="ECO:0000256" key="1">
    <source>
        <dbReference type="ARBA" id="ARBA00001678"/>
    </source>
</evidence>
<keyword evidence="7" id="KW-0326">Glycosidase</keyword>
<evidence type="ECO:0000256" key="7">
    <source>
        <dbReference type="ARBA" id="ARBA00023295"/>
    </source>
</evidence>
<dbReference type="InterPro" id="IPR017853">
    <property type="entry name" value="GH"/>
</dbReference>
<comment type="subcellular location">
    <subcellularLocation>
        <location evidence="2">Secreted</location>
    </subcellularLocation>
</comment>
<dbReference type="EMBL" id="JAVIJC010000015">
    <property type="protein sequence ID" value="MDX8493041.1"/>
    <property type="molecule type" value="Genomic_DNA"/>
</dbReference>
<evidence type="ECO:0000256" key="6">
    <source>
        <dbReference type="ARBA" id="ARBA00022801"/>
    </source>
</evidence>
<evidence type="ECO:0000313" key="9">
    <source>
        <dbReference type="EMBL" id="MDX8493041.1"/>
    </source>
</evidence>
<dbReference type="Proteomes" id="UP001271249">
    <property type="component" value="Unassembled WGS sequence"/>
</dbReference>
<protein>
    <recommendedName>
        <fullName evidence="3">mannan endo-1,4-beta-mannosidase</fullName>
        <ecNumber evidence="3">3.2.1.78</ecNumber>
    </recommendedName>
</protein>
<comment type="catalytic activity">
    <reaction evidence="1">
        <text>Random hydrolysis of (1-&gt;4)-beta-D-mannosidic linkages in mannans, galactomannans and glucomannans.</text>
        <dbReference type="EC" id="3.2.1.78"/>
    </reaction>
</comment>
<dbReference type="RefSeq" id="WP_320227022.1">
    <property type="nucleotide sequence ID" value="NZ_JAVIJC010000015.1"/>
</dbReference>
<evidence type="ECO:0000256" key="4">
    <source>
        <dbReference type="ARBA" id="ARBA00022525"/>
    </source>
</evidence>
<evidence type="ECO:0000256" key="2">
    <source>
        <dbReference type="ARBA" id="ARBA00004613"/>
    </source>
</evidence>
<evidence type="ECO:0000256" key="3">
    <source>
        <dbReference type="ARBA" id="ARBA00012706"/>
    </source>
</evidence>
<dbReference type="InterPro" id="IPR001547">
    <property type="entry name" value="Glyco_hydro_5"/>
</dbReference>
<feature type="domain" description="Glycoside hydrolase family 5" evidence="8">
    <location>
        <begin position="145"/>
        <end position="347"/>
    </location>
</feature>
<gene>
    <name evidence="9" type="ORF">RFN29_15810</name>
</gene>
<keyword evidence="4" id="KW-0964">Secreted</keyword>
<evidence type="ECO:0000313" key="10">
    <source>
        <dbReference type="Proteomes" id="UP001271249"/>
    </source>
</evidence>
<name>A0ABU4Z284_9HYPH</name>
<reference evidence="9 10" key="1">
    <citation type="submission" date="2023-08" db="EMBL/GenBank/DDBJ databases">
        <title>Implementing the SeqCode for naming new Mesorhizobium species isolated from Vachellia karroo root nodules.</title>
        <authorList>
            <person name="Van Lill M."/>
        </authorList>
    </citation>
    <scope>NUCLEOTIDE SEQUENCE [LARGE SCALE GENOMIC DNA]</scope>
    <source>
        <strain evidence="9 10">VK22B</strain>
    </source>
</reference>
<keyword evidence="10" id="KW-1185">Reference proteome</keyword>
<evidence type="ECO:0000256" key="5">
    <source>
        <dbReference type="ARBA" id="ARBA00022729"/>
    </source>
</evidence>
<proteinExistence type="predicted"/>
<keyword evidence="6" id="KW-0378">Hydrolase</keyword>
<keyword evidence="5" id="KW-0732">Signal</keyword>
<evidence type="ECO:0000259" key="8">
    <source>
        <dbReference type="Pfam" id="PF26410"/>
    </source>
</evidence>
<dbReference type="Pfam" id="PF26410">
    <property type="entry name" value="GH5_mannosidase"/>
    <property type="match status" value="1"/>
</dbReference>
<dbReference type="PANTHER" id="PTHR31451">
    <property type="match status" value="1"/>
</dbReference>
<comment type="caution">
    <text evidence="9">The sequence shown here is derived from an EMBL/GenBank/DDBJ whole genome shotgun (WGS) entry which is preliminary data.</text>
</comment>
<accession>A0ABU4Z284</accession>
<dbReference type="InterPro" id="IPR045053">
    <property type="entry name" value="MAN-like"/>
</dbReference>
<organism evidence="9 10">
    <name type="scientific">Mesorhizobium captivum</name>
    <dbReference type="NCBI Taxonomy" id="3072319"/>
    <lineage>
        <taxon>Bacteria</taxon>
        <taxon>Pseudomonadati</taxon>
        <taxon>Pseudomonadota</taxon>
        <taxon>Alphaproteobacteria</taxon>
        <taxon>Hyphomicrobiales</taxon>
        <taxon>Phyllobacteriaceae</taxon>
        <taxon>Mesorhizobium</taxon>
    </lineage>
</organism>
<sequence length="413" mass="46508">MIVGWQRAKYWLRNAGLCVLVFVPVLAIASPAYDPSATSFIKTSGTNFTLGGRPFFVTGVNNHYLTYGSKDEVTRVLDDAVAMGANVVRIFLQPVIGSLDGSVVTIWDWQLEGEASNLAVNGTYLLYWDPTQNKMAINDGVNGMQKVDFVIAEAGKRHLRLIIAVLDFWAFTGGAQQMRAWYGSRDESTFFFNDPRTKQDYRAWVRHVVQRVNPLTGLAYRDDPTIMAWELMNEGNAKPQALRLAWTAEMSAYVKSLDPNHLVSSGNANIFDPKLADLTIPTLDFGTWHGYPVYYDLTIQQFNDMIPEFCQLGVRDNKPVLLEEFGHARSNQNVTEAYAMWLDTLTRDRNCAGWLVWRLVSRQDSGRYPVDEHDQFDVHHDGGALWNILKAAAARATQTRETGQASETSRQPP</sequence>
<dbReference type="PANTHER" id="PTHR31451:SF39">
    <property type="entry name" value="MANNAN ENDO-1,4-BETA-MANNOSIDASE 1"/>
    <property type="match status" value="1"/>
</dbReference>